<dbReference type="AlphaFoldDB" id="A0A367QV67"/>
<keyword evidence="1" id="KW-0472">Membrane</keyword>
<protein>
    <submittedName>
        <fullName evidence="2">Uncharacterized protein</fullName>
    </submittedName>
</protein>
<evidence type="ECO:0000256" key="1">
    <source>
        <dbReference type="SAM" id="Phobius"/>
    </source>
</evidence>
<dbReference type="Proteomes" id="UP000252107">
    <property type="component" value="Unassembled WGS sequence"/>
</dbReference>
<proteinExistence type="predicted"/>
<accession>A0A367QV67</accession>
<organism evidence="2 3">
    <name type="scientific">Nostoc minutum NIES-26</name>
    <dbReference type="NCBI Taxonomy" id="1844469"/>
    <lineage>
        <taxon>Bacteria</taxon>
        <taxon>Bacillati</taxon>
        <taxon>Cyanobacteriota</taxon>
        <taxon>Cyanophyceae</taxon>
        <taxon>Nostocales</taxon>
        <taxon>Nostocaceae</taxon>
        <taxon>Nostoc</taxon>
    </lineage>
</organism>
<dbReference type="EMBL" id="LXQD01000306">
    <property type="protein sequence ID" value="RCJ27092.1"/>
    <property type="molecule type" value="Genomic_DNA"/>
</dbReference>
<keyword evidence="1" id="KW-1133">Transmembrane helix</keyword>
<gene>
    <name evidence="2" type="ORF">A6770_02725</name>
</gene>
<reference evidence="2" key="1">
    <citation type="submission" date="2016-04" db="EMBL/GenBank/DDBJ databases">
        <authorList>
            <person name="Tabuchi Yagui T.R."/>
        </authorList>
    </citation>
    <scope>NUCLEOTIDE SEQUENCE [LARGE SCALE GENOMIC DNA]</scope>
    <source>
        <strain evidence="2">NIES-26</strain>
    </source>
</reference>
<keyword evidence="1" id="KW-0812">Transmembrane</keyword>
<evidence type="ECO:0000313" key="3">
    <source>
        <dbReference type="Proteomes" id="UP000252107"/>
    </source>
</evidence>
<sequence length="63" mass="7375">MKIVMLGSAPAVKSHISWLLNTEYGHKFYYISEFELKFSYYQSNFVTATAYFLLLFSSISNYL</sequence>
<feature type="transmembrane region" description="Helical" evidence="1">
    <location>
        <begin position="38"/>
        <end position="56"/>
    </location>
</feature>
<name>A0A367QV67_9NOSO</name>
<keyword evidence="3" id="KW-1185">Reference proteome</keyword>
<comment type="caution">
    <text evidence="2">The sequence shown here is derived from an EMBL/GenBank/DDBJ whole genome shotgun (WGS) entry which is preliminary data.</text>
</comment>
<evidence type="ECO:0000313" key="2">
    <source>
        <dbReference type="EMBL" id="RCJ27092.1"/>
    </source>
</evidence>